<comment type="caution">
    <text evidence="1">The sequence shown here is derived from an EMBL/GenBank/DDBJ whole genome shotgun (WGS) entry which is preliminary data.</text>
</comment>
<organism evidence="1 2">
    <name type="scientific">Populus deltoides</name>
    <name type="common">Eastern poplar</name>
    <name type="synonym">Eastern cottonwood</name>
    <dbReference type="NCBI Taxonomy" id="3696"/>
    <lineage>
        <taxon>Eukaryota</taxon>
        <taxon>Viridiplantae</taxon>
        <taxon>Streptophyta</taxon>
        <taxon>Embryophyta</taxon>
        <taxon>Tracheophyta</taxon>
        <taxon>Spermatophyta</taxon>
        <taxon>Magnoliopsida</taxon>
        <taxon>eudicotyledons</taxon>
        <taxon>Gunneridae</taxon>
        <taxon>Pentapetalae</taxon>
        <taxon>rosids</taxon>
        <taxon>fabids</taxon>
        <taxon>Malpighiales</taxon>
        <taxon>Salicaceae</taxon>
        <taxon>Saliceae</taxon>
        <taxon>Populus</taxon>
    </lineage>
</organism>
<evidence type="ECO:0000313" key="2">
    <source>
        <dbReference type="Proteomes" id="UP000807159"/>
    </source>
</evidence>
<name>A0A8T2Z4D1_POPDE</name>
<dbReference type="AlphaFoldDB" id="A0A8T2Z4D1"/>
<dbReference type="Proteomes" id="UP000807159">
    <property type="component" value="Chromosome 4"/>
</dbReference>
<reference evidence="1" key="1">
    <citation type="journal article" date="2021" name="J. Hered.">
        <title>Genome Assembly of Salicaceae Populus deltoides (Eastern Cottonwood) I-69 Based on Nanopore Sequencing and Hi-C Technologies.</title>
        <authorList>
            <person name="Bai S."/>
            <person name="Wu H."/>
            <person name="Zhang J."/>
            <person name="Pan Z."/>
            <person name="Zhao W."/>
            <person name="Li Z."/>
            <person name="Tong C."/>
        </authorList>
    </citation>
    <scope>NUCLEOTIDE SEQUENCE</scope>
    <source>
        <tissue evidence="1">Leaf</tissue>
    </source>
</reference>
<accession>A0A8T2Z4D1</accession>
<dbReference type="Gene3D" id="3.40.50.300">
    <property type="entry name" value="P-loop containing nucleotide triphosphate hydrolases"/>
    <property type="match status" value="1"/>
</dbReference>
<dbReference type="InterPro" id="IPR027417">
    <property type="entry name" value="P-loop_NTPase"/>
</dbReference>
<keyword evidence="2" id="KW-1185">Reference proteome</keyword>
<protein>
    <submittedName>
        <fullName evidence="1">Uncharacterized protein</fullName>
    </submittedName>
</protein>
<proteinExistence type="predicted"/>
<gene>
    <name evidence="1" type="ORF">H0E87_009233</name>
</gene>
<sequence>TVRFNLDPFSEHNDADLWEALERAHLKDAIRNNSFGLDAEVLEHGTPEELLLPNKGSAFSRMVQSTGPANAQYLYSLVFESKENKLSKRKNDHRWIDSSRWAAAAQLALVVSLTSSENGLPMLDVGDEDNILRKTKDAVIRLQDVLVGKYDRRYVIHCNRAKFPKMDGGQLSTE</sequence>
<evidence type="ECO:0000313" key="1">
    <source>
        <dbReference type="EMBL" id="KAH8511962.1"/>
    </source>
</evidence>
<dbReference type="EMBL" id="JACEGQ020000004">
    <property type="protein sequence ID" value="KAH8511962.1"/>
    <property type="molecule type" value="Genomic_DNA"/>
</dbReference>
<feature type="non-terminal residue" evidence="1">
    <location>
        <position position="1"/>
    </location>
</feature>